<name>A0A3D1JJ71_9CHLR</name>
<feature type="signal peptide" evidence="3">
    <location>
        <begin position="1"/>
        <end position="25"/>
    </location>
</feature>
<dbReference type="Gene3D" id="3.40.50.2300">
    <property type="match status" value="2"/>
</dbReference>
<dbReference type="GO" id="GO:0030246">
    <property type="term" value="F:carbohydrate binding"/>
    <property type="evidence" value="ECO:0007669"/>
    <property type="project" value="TreeGrafter"/>
</dbReference>
<dbReference type="Proteomes" id="UP000264141">
    <property type="component" value="Unassembled WGS sequence"/>
</dbReference>
<evidence type="ECO:0000256" key="3">
    <source>
        <dbReference type="SAM" id="SignalP"/>
    </source>
</evidence>
<accession>A0A3D1JJ71</accession>
<proteinExistence type="inferred from homology"/>
<organism evidence="5 6">
    <name type="scientific">Anaerolinea thermolimosa</name>
    <dbReference type="NCBI Taxonomy" id="229919"/>
    <lineage>
        <taxon>Bacteria</taxon>
        <taxon>Bacillati</taxon>
        <taxon>Chloroflexota</taxon>
        <taxon>Anaerolineae</taxon>
        <taxon>Anaerolineales</taxon>
        <taxon>Anaerolineaceae</taxon>
        <taxon>Anaerolinea</taxon>
    </lineage>
</organism>
<evidence type="ECO:0000313" key="6">
    <source>
        <dbReference type="Proteomes" id="UP000264141"/>
    </source>
</evidence>
<feature type="chain" id="PRO_5017728547" description="Periplasmic binding protein domain-containing protein" evidence="3">
    <location>
        <begin position="26"/>
        <end position="350"/>
    </location>
</feature>
<dbReference type="PANTHER" id="PTHR30036">
    <property type="entry name" value="D-XYLOSE-BINDING PERIPLASMIC PROTEIN"/>
    <property type="match status" value="1"/>
</dbReference>
<dbReference type="Pfam" id="PF13407">
    <property type="entry name" value="Peripla_BP_4"/>
    <property type="match status" value="1"/>
</dbReference>
<dbReference type="PANTHER" id="PTHR30036:SF7">
    <property type="entry name" value="ABC TRANSPORTER PERIPLASMIC-BINDING PROTEIN YPHF"/>
    <property type="match status" value="1"/>
</dbReference>
<dbReference type="InterPro" id="IPR050555">
    <property type="entry name" value="Bact_Solute-Bind_Prot2"/>
</dbReference>
<dbReference type="RefSeq" id="WP_062188854.1">
    <property type="nucleotide sequence ID" value="NZ_DF967965.1"/>
</dbReference>
<evidence type="ECO:0000256" key="1">
    <source>
        <dbReference type="ARBA" id="ARBA00004196"/>
    </source>
</evidence>
<dbReference type="GO" id="GO:0030288">
    <property type="term" value="C:outer membrane-bounded periplasmic space"/>
    <property type="evidence" value="ECO:0007669"/>
    <property type="project" value="TreeGrafter"/>
</dbReference>
<evidence type="ECO:0000256" key="2">
    <source>
        <dbReference type="ARBA" id="ARBA00007639"/>
    </source>
</evidence>
<evidence type="ECO:0000313" key="5">
    <source>
        <dbReference type="EMBL" id="HCE18275.1"/>
    </source>
</evidence>
<dbReference type="STRING" id="229919.GCA_001050195_00191"/>
<dbReference type="InterPro" id="IPR025997">
    <property type="entry name" value="SBP_2_dom"/>
</dbReference>
<dbReference type="CDD" id="cd19966">
    <property type="entry name" value="PBP1_ABC_sugar_binding-like"/>
    <property type="match status" value="1"/>
</dbReference>
<sequence>MKPGVSPVRFFLTFLFILATLALVACQGASTATPTPAQAGAEAAPSGKWCSNVRIVFFPGGPQGGVFAVNVYNGARQAEADLGPKVDYVWSDWDPQKMIQQFTEAAATKPDGIAVMGHPGDEAFDPLIEDAISKGIIVTSQNTMLPKMEAKYASKGFGYVGQDLYGAGHALGAEAVKRFGLKAGDRAMVWGLLSQPARGERTKGVIDALKEAGLTVDYLEIDAATNKDPAAGTPTFTGYVSSHPDVKLVVTDHGGLTATMETYLKAAGKGPDDIIGIGFDLSPATVTAIRGGWTDLVIDQQPWLQGYLPILQICLTKVYGFSGLHIDTGGGFASKDNVELLAPLAEKNIR</sequence>
<evidence type="ECO:0000259" key="4">
    <source>
        <dbReference type="Pfam" id="PF13407"/>
    </source>
</evidence>
<dbReference type="AlphaFoldDB" id="A0A3D1JJ71"/>
<keyword evidence="3" id="KW-0732">Signal</keyword>
<comment type="similarity">
    <text evidence="2">Belongs to the bacterial solute-binding protein 2 family.</text>
</comment>
<comment type="caution">
    <text evidence="5">The sequence shown here is derived from an EMBL/GenBank/DDBJ whole genome shotgun (WGS) entry which is preliminary data.</text>
</comment>
<feature type="domain" description="Periplasmic binding protein" evidence="4">
    <location>
        <begin position="57"/>
        <end position="310"/>
    </location>
</feature>
<dbReference type="SUPFAM" id="SSF53822">
    <property type="entry name" value="Periplasmic binding protein-like I"/>
    <property type="match status" value="1"/>
</dbReference>
<dbReference type="PROSITE" id="PS51257">
    <property type="entry name" value="PROKAR_LIPOPROTEIN"/>
    <property type="match status" value="1"/>
</dbReference>
<reference evidence="5 6" key="1">
    <citation type="journal article" date="2018" name="Nat. Biotechnol.">
        <title>A standardized bacterial taxonomy based on genome phylogeny substantially revises the tree of life.</title>
        <authorList>
            <person name="Parks D.H."/>
            <person name="Chuvochina M."/>
            <person name="Waite D.W."/>
            <person name="Rinke C."/>
            <person name="Skarshewski A."/>
            <person name="Chaumeil P.A."/>
            <person name="Hugenholtz P."/>
        </authorList>
    </citation>
    <scope>NUCLEOTIDE SEQUENCE [LARGE SCALE GENOMIC DNA]</scope>
    <source>
        <strain evidence="5">UBA8781</strain>
    </source>
</reference>
<dbReference type="InterPro" id="IPR028082">
    <property type="entry name" value="Peripla_BP_I"/>
</dbReference>
<dbReference type="EMBL" id="DPBP01000041">
    <property type="protein sequence ID" value="HCE18275.1"/>
    <property type="molecule type" value="Genomic_DNA"/>
</dbReference>
<comment type="subcellular location">
    <subcellularLocation>
        <location evidence="1">Cell envelope</location>
    </subcellularLocation>
</comment>
<protein>
    <recommendedName>
        <fullName evidence="4">Periplasmic binding protein domain-containing protein</fullName>
    </recommendedName>
</protein>
<dbReference type="OrthoDB" id="569491at2"/>
<gene>
    <name evidence="5" type="ORF">DEQ80_10485</name>
</gene>